<name>A0A0C2Z247_9AGAM</name>
<organism evidence="1 2">
    <name type="scientific">Scleroderma citrinum Foug A</name>
    <dbReference type="NCBI Taxonomy" id="1036808"/>
    <lineage>
        <taxon>Eukaryota</taxon>
        <taxon>Fungi</taxon>
        <taxon>Dikarya</taxon>
        <taxon>Basidiomycota</taxon>
        <taxon>Agaricomycotina</taxon>
        <taxon>Agaricomycetes</taxon>
        <taxon>Agaricomycetidae</taxon>
        <taxon>Boletales</taxon>
        <taxon>Sclerodermatineae</taxon>
        <taxon>Sclerodermataceae</taxon>
        <taxon>Scleroderma</taxon>
    </lineage>
</organism>
<sequence>MSLRSDAENDIQSLIDYFDNEPIVHFNGDCTTNYSSLACAVSGPQESRKAMDVDTNIADIPQNGG</sequence>
<dbReference type="Proteomes" id="UP000053989">
    <property type="component" value="Unassembled WGS sequence"/>
</dbReference>
<dbReference type="HOGENOM" id="CLU_2851013_0_0_1"/>
<dbReference type="InParanoid" id="A0A0C2Z247"/>
<accession>A0A0C2Z247</accession>
<protein>
    <submittedName>
        <fullName evidence="1">Uncharacterized protein</fullName>
    </submittedName>
</protein>
<proteinExistence type="predicted"/>
<dbReference type="EMBL" id="KN822125">
    <property type="protein sequence ID" value="KIM55913.1"/>
    <property type="molecule type" value="Genomic_DNA"/>
</dbReference>
<evidence type="ECO:0000313" key="1">
    <source>
        <dbReference type="EMBL" id="KIM55913.1"/>
    </source>
</evidence>
<gene>
    <name evidence="1" type="ORF">SCLCIDRAFT_1220741</name>
</gene>
<dbReference type="AlphaFoldDB" id="A0A0C2Z247"/>
<reference evidence="1 2" key="1">
    <citation type="submission" date="2014-04" db="EMBL/GenBank/DDBJ databases">
        <authorList>
            <consortium name="DOE Joint Genome Institute"/>
            <person name="Kuo A."/>
            <person name="Kohler A."/>
            <person name="Nagy L.G."/>
            <person name="Floudas D."/>
            <person name="Copeland A."/>
            <person name="Barry K.W."/>
            <person name="Cichocki N."/>
            <person name="Veneault-Fourrey C."/>
            <person name="LaButti K."/>
            <person name="Lindquist E.A."/>
            <person name="Lipzen A."/>
            <person name="Lundell T."/>
            <person name="Morin E."/>
            <person name="Murat C."/>
            <person name="Sun H."/>
            <person name="Tunlid A."/>
            <person name="Henrissat B."/>
            <person name="Grigoriev I.V."/>
            <person name="Hibbett D.S."/>
            <person name="Martin F."/>
            <person name="Nordberg H.P."/>
            <person name="Cantor M.N."/>
            <person name="Hua S.X."/>
        </authorList>
    </citation>
    <scope>NUCLEOTIDE SEQUENCE [LARGE SCALE GENOMIC DNA]</scope>
    <source>
        <strain evidence="1 2">Foug A</strain>
    </source>
</reference>
<evidence type="ECO:0000313" key="2">
    <source>
        <dbReference type="Proteomes" id="UP000053989"/>
    </source>
</evidence>
<keyword evidence="2" id="KW-1185">Reference proteome</keyword>
<reference evidence="2" key="2">
    <citation type="submission" date="2015-01" db="EMBL/GenBank/DDBJ databases">
        <title>Evolutionary Origins and Diversification of the Mycorrhizal Mutualists.</title>
        <authorList>
            <consortium name="DOE Joint Genome Institute"/>
            <consortium name="Mycorrhizal Genomics Consortium"/>
            <person name="Kohler A."/>
            <person name="Kuo A."/>
            <person name="Nagy L.G."/>
            <person name="Floudas D."/>
            <person name="Copeland A."/>
            <person name="Barry K.W."/>
            <person name="Cichocki N."/>
            <person name="Veneault-Fourrey C."/>
            <person name="LaButti K."/>
            <person name="Lindquist E.A."/>
            <person name="Lipzen A."/>
            <person name="Lundell T."/>
            <person name="Morin E."/>
            <person name="Murat C."/>
            <person name="Riley R."/>
            <person name="Ohm R."/>
            <person name="Sun H."/>
            <person name="Tunlid A."/>
            <person name="Henrissat B."/>
            <person name="Grigoriev I.V."/>
            <person name="Hibbett D.S."/>
            <person name="Martin F."/>
        </authorList>
    </citation>
    <scope>NUCLEOTIDE SEQUENCE [LARGE SCALE GENOMIC DNA]</scope>
    <source>
        <strain evidence="2">Foug A</strain>
    </source>
</reference>